<accession>A0AAV5WD68</accession>
<feature type="non-terminal residue" evidence="1">
    <location>
        <position position="189"/>
    </location>
</feature>
<reference evidence="1" key="1">
    <citation type="submission" date="2023-10" db="EMBL/GenBank/DDBJ databases">
        <title>Genome assembly of Pristionchus species.</title>
        <authorList>
            <person name="Yoshida K."/>
            <person name="Sommer R.J."/>
        </authorList>
    </citation>
    <scope>NUCLEOTIDE SEQUENCE</scope>
    <source>
        <strain evidence="1">RS5133</strain>
    </source>
</reference>
<dbReference type="AlphaFoldDB" id="A0AAV5WD68"/>
<evidence type="ECO:0000313" key="2">
    <source>
        <dbReference type="Proteomes" id="UP001432322"/>
    </source>
</evidence>
<name>A0AAV5WD68_9BILA</name>
<proteinExistence type="predicted"/>
<dbReference type="Proteomes" id="UP001432322">
    <property type="component" value="Unassembled WGS sequence"/>
</dbReference>
<protein>
    <submittedName>
        <fullName evidence="1">Uncharacterized protein</fullName>
    </submittedName>
</protein>
<dbReference type="EMBL" id="BTSY01000005">
    <property type="protein sequence ID" value="GMT29959.1"/>
    <property type="molecule type" value="Genomic_DNA"/>
</dbReference>
<gene>
    <name evidence="1" type="ORF">PFISCL1PPCAC_21256</name>
</gene>
<sequence length="189" mass="21353">MAMDLDESINDMGASEGALFRAYVNKILSLEKDRDAQRDRTQSAKDLHAESVRGNEIGFATHEQLLDERKKIEMSIIGVGQVLKDQKGELEDQPVVKDTIAVYSNVDWDTVVSTATRASIEEEKTVDPDGGLLDWVMIDGMKKAVRVELDRVAPERRHKIDQLQLQWQLQVLQQLQLLQVQQDDGAPNE</sequence>
<organism evidence="1 2">
    <name type="scientific">Pristionchus fissidentatus</name>
    <dbReference type="NCBI Taxonomy" id="1538716"/>
    <lineage>
        <taxon>Eukaryota</taxon>
        <taxon>Metazoa</taxon>
        <taxon>Ecdysozoa</taxon>
        <taxon>Nematoda</taxon>
        <taxon>Chromadorea</taxon>
        <taxon>Rhabditida</taxon>
        <taxon>Rhabditina</taxon>
        <taxon>Diplogasteromorpha</taxon>
        <taxon>Diplogasteroidea</taxon>
        <taxon>Neodiplogasteridae</taxon>
        <taxon>Pristionchus</taxon>
    </lineage>
</organism>
<keyword evidence="2" id="KW-1185">Reference proteome</keyword>
<comment type="caution">
    <text evidence="1">The sequence shown here is derived from an EMBL/GenBank/DDBJ whole genome shotgun (WGS) entry which is preliminary data.</text>
</comment>
<evidence type="ECO:0000313" key="1">
    <source>
        <dbReference type="EMBL" id="GMT29959.1"/>
    </source>
</evidence>